<dbReference type="EMBL" id="CADILH010000004">
    <property type="protein sequence ID" value="CAB3932968.1"/>
    <property type="molecule type" value="Genomic_DNA"/>
</dbReference>
<organism evidence="1 2">
    <name type="scientific">Achromobacter insolitus</name>
    <dbReference type="NCBI Taxonomy" id="217204"/>
    <lineage>
        <taxon>Bacteria</taxon>
        <taxon>Pseudomonadati</taxon>
        <taxon>Pseudomonadota</taxon>
        <taxon>Betaproteobacteria</taxon>
        <taxon>Burkholderiales</taxon>
        <taxon>Alcaligenaceae</taxon>
        <taxon>Achromobacter</taxon>
    </lineage>
</organism>
<accession>A0A6S7FBG0</accession>
<evidence type="ECO:0000313" key="2">
    <source>
        <dbReference type="Proteomes" id="UP000494183"/>
    </source>
</evidence>
<dbReference type="Proteomes" id="UP000494183">
    <property type="component" value="Unassembled WGS sequence"/>
</dbReference>
<keyword evidence="2" id="KW-1185">Reference proteome</keyword>
<proteinExistence type="predicted"/>
<dbReference type="AlphaFoldDB" id="A0A6S7FBG0"/>
<gene>
    <name evidence="1" type="ORF">LMG6000_03062</name>
</gene>
<sequence length="310" mass="34161">MARVSRLQSSSSLLYRAMRPMLCLHCFKEPIHEHGCCVACYSVLAWEPVGGSGERLNVGALVQYDGTVLARPLIREEVLRCMYGSAGEGAFQMILTTLKAVEGVAKQFGFAAARESVPLASFSFTEARVTRADDEHDLLRQIVLMHFSLSVIAEEPGASADDSPTPEREVNQQWTTKIKEAIQVQRPDLQVCFNRELVLVDGSAPVKFPILTPRLVAQFGLLKENSQSQGMEDARVKMWKLSLARDRNSDLSAAMVVGMPPLDSVTLSDRVRDRFVTNIGDLTREAEKYNVGLQTAQSVAEAAAYVIELA</sequence>
<reference evidence="1 2" key="1">
    <citation type="submission" date="2020-04" db="EMBL/GenBank/DDBJ databases">
        <authorList>
            <person name="De Canck E."/>
        </authorList>
    </citation>
    <scope>NUCLEOTIDE SEQUENCE [LARGE SCALE GENOMIC DNA]</scope>
    <source>
        <strain evidence="1 2">LMG 6000</strain>
    </source>
</reference>
<evidence type="ECO:0000313" key="1">
    <source>
        <dbReference type="EMBL" id="CAB3932968.1"/>
    </source>
</evidence>
<name>A0A6S7FBG0_9BURK</name>
<protein>
    <submittedName>
        <fullName evidence="1">Uncharacterized protein</fullName>
    </submittedName>
</protein>